<reference evidence="2 3" key="1">
    <citation type="submission" date="2021-08" db="EMBL/GenBank/DDBJ databases">
        <title>Draft Genome Sequence of Phanerochaete sordida strain YK-624.</title>
        <authorList>
            <person name="Mori T."/>
            <person name="Dohra H."/>
            <person name="Suzuki T."/>
            <person name="Kawagishi H."/>
            <person name="Hirai H."/>
        </authorList>
    </citation>
    <scope>NUCLEOTIDE SEQUENCE [LARGE SCALE GENOMIC DNA]</scope>
    <source>
        <strain evidence="2 3">YK-624</strain>
    </source>
</reference>
<feature type="compositionally biased region" description="Low complexity" evidence="1">
    <location>
        <begin position="291"/>
        <end position="301"/>
    </location>
</feature>
<feature type="compositionally biased region" description="Basic residues" evidence="1">
    <location>
        <begin position="327"/>
        <end position="336"/>
    </location>
</feature>
<feature type="region of interest" description="Disordered" evidence="1">
    <location>
        <begin position="130"/>
        <end position="360"/>
    </location>
</feature>
<dbReference type="AlphaFoldDB" id="A0A9P3FYA2"/>
<gene>
    <name evidence="2" type="ORF">PsYK624_008570</name>
</gene>
<organism evidence="2 3">
    <name type="scientific">Phanerochaete sordida</name>
    <dbReference type="NCBI Taxonomy" id="48140"/>
    <lineage>
        <taxon>Eukaryota</taxon>
        <taxon>Fungi</taxon>
        <taxon>Dikarya</taxon>
        <taxon>Basidiomycota</taxon>
        <taxon>Agaricomycotina</taxon>
        <taxon>Agaricomycetes</taxon>
        <taxon>Polyporales</taxon>
        <taxon>Phanerochaetaceae</taxon>
        <taxon>Phanerochaete</taxon>
    </lineage>
</organism>
<evidence type="ECO:0000313" key="2">
    <source>
        <dbReference type="EMBL" id="GJE84781.1"/>
    </source>
</evidence>
<protein>
    <submittedName>
        <fullName evidence="2">Uncharacterized protein</fullName>
    </submittedName>
</protein>
<dbReference type="EMBL" id="BPQB01000001">
    <property type="protein sequence ID" value="GJE84781.1"/>
    <property type="molecule type" value="Genomic_DNA"/>
</dbReference>
<feature type="compositionally biased region" description="Low complexity" evidence="1">
    <location>
        <begin position="214"/>
        <end position="232"/>
    </location>
</feature>
<keyword evidence="3" id="KW-1185">Reference proteome</keyword>
<feature type="compositionally biased region" description="Polar residues" evidence="1">
    <location>
        <begin position="58"/>
        <end position="79"/>
    </location>
</feature>
<feature type="region of interest" description="Disordered" evidence="1">
    <location>
        <begin position="55"/>
        <end position="86"/>
    </location>
</feature>
<proteinExistence type="predicted"/>
<sequence length="360" mass="38930">MFLDYLHATSGETSFASEATYHLHMSDCLGPVGIQRDPSAYHAHVPGARVVHPIASSPRRTSPCPSQASAGTRRTSFPGTPSGARREARCVRVLLRPAGFVAACVPRSLSCGAGQLRGANVLRRELAWPLRARAPDPDPPQRRGGPARPAQRSRPARTRQEATTRRPPPPRANPSRNRSPTVRGRTALRRPSRPSHASRCISNACQSHVQNTLPPSAHGAAGPRGPAPGYSPRRARPTSTFPARRGHVPEARPRSPPQNLTRCPARGVPTASAPTRPRPSRLSCRPVCASGRAPARGARPPNLHCSRARNARRGAARSAHRAAQAHAARRAAQPRRARADAVRARGQPRRPWQSWRLCEA</sequence>
<evidence type="ECO:0000313" key="3">
    <source>
        <dbReference type="Proteomes" id="UP000703269"/>
    </source>
</evidence>
<feature type="compositionally biased region" description="Basic residues" evidence="1">
    <location>
        <begin position="306"/>
        <end position="320"/>
    </location>
</feature>
<name>A0A9P3FYA2_9APHY</name>
<feature type="compositionally biased region" description="Low complexity" evidence="1">
    <location>
        <begin position="142"/>
        <end position="153"/>
    </location>
</feature>
<dbReference type="Proteomes" id="UP000703269">
    <property type="component" value="Unassembled WGS sequence"/>
</dbReference>
<evidence type="ECO:0000256" key="1">
    <source>
        <dbReference type="SAM" id="MobiDB-lite"/>
    </source>
</evidence>
<feature type="compositionally biased region" description="Polar residues" evidence="1">
    <location>
        <begin position="200"/>
        <end position="213"/>
    </location>
</feature>
<comment type="caution">
    <text evidence="2">The sequence shown here is derived from an EMBL/GenBank/DDBJ whole genome shotgun (WGS) entry which is preliminary data.</text>
</comment>
<accession>A0A9P3FYA2</accession>